<evidence type="ECO:0000313" key="26">
    <source>
        <dbReference type="Proteomes" id="UP000008810"/>
    </source>
</evidence>
<keyword evidence="14 21" id="KW-0067">ATP-binding</keyword>
<evidence type="ECO:0000256" key="11">
    <source>
        <dbReference type="ARBA" id="ARBA00022737"/>
    </source>
</evidence>
<dbReference type="FunFam" id="3.80.10.10:FF:000041">
    <property type="entry name" value="LRR receptor-like serine/threonine-protein kinase ERECTA"/>
    <property type="match status" value="1"/>
</dbReference>
<evidence type="ECO:0000313" key="24">
    <source>
        <dbReference type="EMBL" id="KQJ96142.1"/>
    </source>
</evidence>
<dbReference type="FunFam" id="3.80.10.10:FF:000095">
    <property type="entry name" value="LRR receptor-like serine/threonine-protein kinase GSO1"/>
    <property type="match status" value="1"/>
</dbReference>
<keyword evidence="6" id="KW-0597">Phosphoprotein</keyword>
<dbReference type="GO" id="GO:0009755">
    <property type="term" value="P:hormone-mediated signaling pathway"/>
    <property type="evidence" value="ECO:0000318"/>
    <property type="project" value="GO_Central"/>
</dbReference>
<dbReference type="AlphaFoldDB" id="A0A0Q3F9X1"/>
<name>A0A0Q3F9X1_BRADI</name>
<keyword evidence="12 21" id="KW-0547">Nucleotide-binding</keyword>
<dbReference type="InterPro" id="IPR055414">
    <property type="entry name" value="LRR_R13L4/SHOC2-like"/>
</dbReference>
<dbReference type="PROSITE" id="PS51450">
    <property type="entry name" value="LRR"/>
    <property type="match status" value="1"/>
</dbReference>
<keyword evidence="9" id="KW-0812">Transmembrane</keyword>
<protein>
    <recommendedName>
        <fullName evidence="3">non-specific serine/threonine protein kinase</fullName>
        <ecNumber evidence="3">2.7.11.1</ecNumber>
    </recommendedName>
</protein>
<dbReference type="InterPro" id="IPR013210">
    <property type="entry name" value="LRR_N_plant-typ"/>
</dbReference>
<evidence type="ECO:0000256" key="19">
    <source>
        <dbReference type="ARBA" id="ARBA00047899"/>
    </source>
</evidence>
<evidence type="ECO:0000256" key="15">
    <source>
        <dbReference type="ARBA" id="ARBA00022989"/>
    </source>
</evidence>
<evidence type="ECO:0000256" key="6">
    <source>
        <dbReference type="ARBA" id="ARBA00022553"/>
    </source>
</evidence>
<keyword evidence="16" id="KW-0472">Membrane</keyword>
<evidence type="ECO:0000256" key="2">
    <source>
        <dbReference type="ARBA" id="ARBA00004479"/>
    </source>
</evidence>
<evidence type="ECO:0000256" key="4">
    <source>
        <dbReference type="ARBA" id="ARBA00022475"/>
    </source>
</evidence>
<evidence type="ECO:0000256" key="20">
    <source>
        <dbReference type="ARBA" id="ARBA00048679"/>
    </source>
</evidence>
<feature type="domain" description="Protein kinase" evidence="23">
    <location>
        <begin position="650"/>
        <end position="914"/>
    </location>
</feature>
<dbReference type="EMBL" id="CM000882">
    <property type="protein sequence ID" value="KQJ96142.1"/>
    <property type="molecule type" value="Genomic_DNA"/>
</dbReference>
<evidence type="ECO:0000256" key="10">
    <source>
        <dbReference type="ARBA" id="ARBA00022729"/>
    </source>
</evidence>
<dbReference type="Proteomes" id="UP000008810">
    <property type="component" value="Chromosome 3"/>
</dbReference>
<comment type="catalytic activity">
    <reaction evidence="20">
        <text>L-seryl-[protein] + ATP = O-phospho-L-seryl-[protein] + ADP + H(+)</text>
        <dbReference type="Rhea" id="RHEA:17989"/>
        <dbReference type="Rhea" id="RHEA-COMP:9863"/>
        <dbReference type="Rhea" id="RHEA-COMP:11604"/>
        <dbReference type="ChEBI" id="CHEBI:15378"/>
        <dbReference type="ChEBI" id="CHEBI:29999"/>
        <dbReference type="ChEBI" id="CHEBI:30616"/>
        <dbReference type="ChEBI" id="CHEBI:83421"/>
        <dbReference type="ChEBI" id="CHEBI:456216"/>
        <dbReference type="EC" id="2.7.11.1"/>
    </reaction>
</comment>
<dbReference type="Pfam" id="PF00069">
    <property type="entry name" value="Pkinase"/>
    <property type="match status" value="1"/>
</dbReference>
<dbReference type="Pfam" id="PF00560">
    <property type="entry name" value="LRR_1"/>
    <property type="match status" value="7"/>
</dbReference>
<reference evidence="24 25" key="1">
    <citation type="journal article" date="2010" name="Nature">
        <title>Genome sequencing and analysis of the model grass Brachypodium distachyon.</title>
        <authorList>
            <consortium name="International Brachypodium Initiative"/>
        </authorList>
    </citation>
    <scope>NUCLEOTIDE SEQUENCE [LARGE SCALE GENOMIC DNA]</scope>
    <source>
        <strain evidence="24 25">Bd21</strain>
    </source>
</reference>
<dbReference type="FunFam" id="3.30.200.20:FF:000309">
    <property type="entry name" value="Leucine-rich repeat receptor protein kinase MSP1"/>
    <property type="match status" value="1"/>
</dbReference>
<reference evidence="24" key="2">
    <citation type="submission" date="2017-06" db="EMBL/GenBank/DDBJ databases">
        <title>WGS assembly of Brachypodium distachyon.</title>
        <authorList>
            <consortium name="The International Brachypodium Initiative"/>
            <person name="Lucas S."/>
            <person name="Harmon-Smith M."/>
            <person name="Lail K."/>
            <person name="Tice H."/>
            <person name="Grimwood J."/>
            <person name="Bruce D."/>
            <person name="Barry K."/>
            <person name="Shu S."/>
            <person name="Lindquist E."/>
            <person name="Wang M."/>
            <person name="Pitluck S."/>
            <person name="Vogel J.P."/>
            <person name="Garvin D.F."/>
            <person name="Mockler T.C."/>
            <person name="Schmutz J."/>
            <person name="Rokhsar D."/>
            <person name="Bevan M.W."/>
        </authorList>
    </citation>
    <scope>NUCLEOTIDE SEQUENCE</scope>
    <source>
        <strain evidence="24">Bd21</strain>
    </source>
</reference>
<dbReference type="SMART" id="SM00365">
    <property type="entry name" value="LRR_SD22"/>
    <property type="match status" value="4"/>
</dbReference>
<dbReference type="Pfam" id="PF08263">
    <property type="entry name" value="LRRNT_2"/>
    <property type="match status" value="1"/>
</dbReference>
<dbReference type="Gene3D" id="1.10.510.10">
    <property type="entry name" value="Transferase(Phosphotransferase) domain 1"/>
    <property type="match status" value="1"/>
</dbReference>
<dbReference type="FunFam" id="3.80.10.10:FF:000400">
    <property type="entry name" value="Nuclear pore complex protein NUP107"/>
    <property type="match status" value="1"/>
</dbReference>
<dbReference type="PROSITE" id="PS00107">
    <property type="entry name" value="PROTEIN_KINASE_ATP"/>
    <property type="match status" value="1"/>
</dbReference>
<dbReference type="InterPro" id="IPR017441">
    <property type="entry name" value="Protein_kinase_ATP_BS"/>
</dbReference>
<keyword evidence="7" id="KW-0433">Leucine-rich repeat</keyword>
<dbReference type="InterPro" id="IPR011009">
    <property type="entry name" value="Kinase-like_dom_sf"/>
</dbReference>
<dbReference type="Pfam" id="PF23598">
    <property type="entry name" value="LRR_14"/>
    <property type="match status" value="1"/>
</dbReference>
<dbReference type="SUPFAM" id="SSF52058">
    <property type="entry name" value="L domain-like"/>
    <property type="match status" value="2"/>
</dbReference>
<comment type="catalytic activity">
    <reaction evidence="19">
        <text>L-threonyl-[protein] + ATP = O-phospho-L-threonyl-[protein] + ADP + H(+)</text>
        <dbReference type="Rhea" id="RHEA:46608"/>
        <dbReference type="Rhea" id="RHEA-COMP:11060"/>
        <dbReference type="Rhea" id="RHEA-COMP:11605"/>
        <dbReference type="ChEBI" id="CHEBI:15378"/>
        <dbReference type="ChEBI" id="CHEBI:30013"/>
        <dbReference type="ChEBI" id="CHEBI:30616"/>
        <dbReference type="ChEBI" id="CHEBI:61977"/>
        <dbReference type="ChEBI" id="CHEBI:456216"/>
        <dbReference type="EC" id="2.7.11.1"/>
    </reaction>
</comment>
<reference evidence="25" key="3">
    <citation type="submission" date="2018-08" db="UniProtKB">
        <authorList>
            <consortium name="EnsemblPlants"/>
        </authorList>
    </citation>
    <scope>IDENTIFICATION</scope>
    <source>
        <strain evidence="25">cv. Bd21</strain>
    </source>
</reference>
<keyword evidence="5" id="KW-0723">Serine/threonine-protein kinase</keyword>
<keyword evidence="26" id="KW-1185">Reference proteome</keyword>
<feature type="binding site" evidence="21">
    <location>
        <position position="679"/>
    </location>
    <ligand>
        <name>ATP</name>
        <dbReference type="ChEBI" id="CHEBI:30616"/>
    </ligand>
</feature>
<dbReference type="PANTHER" id="PTHR48053:SF22">
    <property type="entry name" value="MDIS1-INTERACTING RECEPTOR LIKE KINASE 2-LIKE"/>
    <property type="match status" value="1"/>
</dbReference>
<dbReference type="EnsemblPlants" id="KQJ96142">
    <property type="protein sequence ID" value="KQJ96142"/>
    <property type="gene ID" value="BRADI_3g21274v3"/>
</dbReference>
<keyword evidence="11" id="KW-0677">Repeat</keyword>
<evidence type="ECO:0000256" key="1">
    <source>
        <dbReference type="ARBA" id="ARBA00004162"/>
    </source>
</evidence>
<dbReference type="GO" id="GO:0005524">
    <property type="term" value="F:ATP binding"/>
    <property type="evidence" value="ECO:0007669"/>
    <property type="project" value="UniProtKB-UniRule"/>
</dbReference>
<evidence type="ECO:0000256" key="22">
    <source>
        <dbReference type="SAM" id="SignalP"/>
    </source>
</evidence>
<dbReference type="STRING" id="15368.A0A0Q3F9X1"/>
<dbReference type="InParanoid" id="A0A0Q3F9X1"/>
<keyword evidence="17" id="KW-0675">Receptor</keyword>
<dbReference type="InterPro" id="IPR008266">
    <property type="entry name" value="Tyr_kinase_AS"/>
</dbReference>
<keyword evidence="18" id="KW-0325">Glycoprotein</keyword>
<evidence type="ECO:0000259" key="23">
    <source>
        <dbReference type="PROSITE" id="PS50011"/>
    </source>
</evidence>
<accession>A0A0Q3F9X1</accession>
<dbReference type="PROSITE" id="PS00109">
    <property type="entry name" value="PROTEIN_KINASE_TYR"/>
    <property type="match status" value="1"/>
</dbReference>
<dbReference type="PANTHER" id="PTHR48053">
    <property type="entry name" value="LEUCINE RICH REPEAT FAMILY PROTEIN, EXPRESSED"/>
    <property type="match status" value="1"/>
</dbReference>
<comment type="subcellular location">
    <subcellularLocation>
        <location evidence="1">Cell membrane</location>
        <topology evidence="1">Single-pass membrane protein</topology>
    </subcellularLocation>
    <subcellularLocation>
        <location evidence="2">Membrane</location>
        <topology evidence="2">Single-pass type I membrane protein</topology>
    </subcellularLocation>
</comment>
<evidence type="ECO:0000256" key="14">
    <source>
        <dbReference type="ARBA" id="ARBA00022840"/>
    </source>
</evidence>
<evidence type="ECO:0000256" key="7">
    <source>
        <dbReference type="ARBA" id="ARBA00022614"/>
    </source>
</evidence>
<dbReference type="SMART" id="SM00369">
    <property type="entry name" value="LRR_TYP"/>
    <property type="match status" value="9"/>
</dbReference>
<dbReference type="Pfam" id="PF13855">
    <property type="entry name" value="LRR_8"/>
    <property type="match status" value="1"/>
</dbReference>
<organism evidence="24">
    <name type="scientific">Brachypodium distachyon</name>
    <name type="common">Purple false brome</name>
    <name type="synonym">Trachynia distachya</name>
    <dbReference type="NCBI Taxonomy" id="15368"/>
    <lineage>
        <taxon>Eukaryota</taxon>
        <taxon>Viridiplantae</taxon>
        <taxon>Streptophyta</taxon>
        <taxon>Embryophyta</taxon>
        <taxon>Tracheophyta</taxon>
        <taxon>Spermatophyta</taxon>
        <taxon>Magnoliopsida</taxon>
        <taxon>Liliopsida</taxon>
        <taxon>Poales</taxon>
        <taxon>Poaceae</taxon>
        <taxon>BOP clade</taxon>
        <taxon>Pooideae</taxon>
        <taxon>Stipodae</taxon>
        <taxon>Brachypodieae</taxon>
        <taxon>Brachypodium</taxon>
    </lineage>
</organism>
<dbReference type="GO" id="GO:0004674">
    <property type="term" value="F:protein serine/threonine kinase activity"/>
    <property type="evidence" value="ECO:0007669"/>
    <property type="project" value="UniProtKB-KW"/>
</dbReference>
<dbReference type="InterPro" id="IPR000719">
    <property type="entry name" value="Prot_kinase_dom"/>
</dbReference>
<dbReference type="Gramene" id="KQJ96142">
    <property type="protein sequence ID" value="KQJ96142"/>
    <property type="gene ID" value="BRADI_3g21274v3"/>
</dbReference>
<keyword evidence="8" id="KW-0808">Transferase</keyword>
<dbReference type="PROSITE" id="PS50011">
    <property type="entry name" value="PROTEIN_KINASE_DOM"/>
    <property type="match status" value="1"/>
</dbReference>
<dbReference type="FunFam" id="3.80.10.10:FF:000383">
    <property type="entry name" value="Leucine-rich repeat receptor protein kinase EMS1"/>
    <property type="match status" value="1"/>
</dbReference>
<proteinExistence type="predicted"/>
<dbReference type="GO" id="GO:0038023">
    <property type="term" value="F:signaling receptor activity"/>
    <property type="evidence" value="ECO:0000318"/>
    <property type="project" value="GO_Central"/>
</dbReference>
<dbReference type="PRINTS" id="PR00019">
    <property type="entry name" value="LEURICHRPT"/>
</dbReference>
<dbReference type="InterPro" id="IPR003591">
    <property type="entry name" value="Leu-rich_rpt_typical-subtyp"/>
</dbReference>
<keyword evidence="15" id="KW-1133">Transmembrane helix</keyword>
<dbReference type="InterPro" id="IPR001611">
    <property type="entry name" value="Leu-rich_rpt"/>
</dbReference>
<sequence>MSKHLLMLLVSCLPCLFQLHAAQYGGISLKSQQAALLHWKSTLQSSPLQMSSWQHNTSPCNWTGITCSAIRRGRRMHWVVTNISLPNADIHGQLGKLNFSALPFLRFVDISDNIATINSLSILSYLDLSNNSLSGEIPSEIGNLQILRELTLTFNNLTGPIPTSLGNLTMLTDLAIHQNMLSRSVPKELGRLVQLQELSLSNNSSSSEIPSILGNLTKLDYLGLYGNELSGAIPSELGKLVNLKILYLNNNHLSGEIPASLANLTMLTTLYLYNNTISGSIPLELGNLLNLQDLGLSTNQISRSIPASLGNLTQLGILSLFQNQITNSIPLEIGNLVNLQSLWLADNQISGSIPTTFHHFKNIQYGPVPSSLRTCTSLVYLFLAGTQLTGDVSQHFGVYPQLKIARLMSNRLSGELSQNWGACPSLVSLNLANNMITGKIPPSLSKLSKIGLLNLNNNLLTGEIPQEISNMTWLYNLSLASNHLSGPIPAELGKMGNLAYLDISRNKLNGSIPEELGSCTKLQFLNINNNNLSGNLPGAIGKLTSLQTMFDLSNNKLDGSLPEQLERLQMLEILNLSHNQFMGSIPDSFASMISLSVFDVSYNSLEGPIPEGRLFQNASVHWFVHNKGLCGNLLSLPPSFEDMIRETENFDGNYVIGEGGYGKVYKAHLRDGQLVAVKKLHPTDEVTDETRFQTEIEVLTEIRQRSIVKLYGFCSHSQYKFLVYDYIQQGSLHVTFKNEELAKELSWHKRATLVNDVAQAISYLHHDCSPPIIHRDITSNNILLDTTFYVSDFGTARILKPDSSNWSALAGTYGYIAPELSYTSVVTEKCDVYSFGVLVLEVVMGSIQEIYCNILLHQGSTPTTTEEKSITFLIRVAFSCLKASPQMRPAMEEVYKTLAHYQSSSSQSTHHSALTLDELWDA</sequence>
<dbReference type="GO" id="GO:0009653">
    <property type="term" value="P:anatomical structure morphogenesis"/>
    <property type="evidence" value="ECO:0007669"/>
    <property type="project" value="UniProtKB-ARBA"/>
</dbReference>
<evidence type="ECO:0000256" key="9">
    <source>
        <dbReference type="ARBA" id="ARBA00022692"/>
    </source>
</evidence>
<feature type="signal peptide" evidence="22">
    <location>
        <begin position="1"/>
        <end position="22"/>
    </location>
</feature>
<evidence type="ECO:0000256" key="5">
    <source>
        <dbReference type="ARBA" id="ARBA00022527"/>
    </source>
</evidence>
<evidence type="ECO:0000256" key="17">
    <source>
        <dbReference type="ARBA" id="ARBA00023170"/>
    </source>
</evidence>
<evidence type="ECO:0000256" key="8">
    <source>
        <dbReference type="ARBA" id="ARBA00022679"/>
    </source>
</evidence>
<dbReference type="SUPFAM" id="SSF56112">
    <property type="entry name" value="Protein kinase-like (PK-like)"/>
    <property type="match status" value="1"/>
</dbReference>
<dbReference type="GO" id="GO:0005886">
    <property type="term" value="C:plasma membrane"/>
    <property type="evidence" value="ECO:0000318"/>
    <property type="project" value="GO_Central"/>
</dbReference>
<evidence type="ECO:0000256" key="13">
    <source>
        <dbReference type="ARBA" id="ARBA00022777"/>
    </source>
</evidence>
<gene>
    <name evidence="24" type="ORF">BRADI_3g21274v3</name>
</gene>
<keyword evidence="4" id="KW-1003">Cell membrane</keyword>
<evidence type="ECO:0000256" key="18">
    <source>
        <dbReference type="ARBA" id="ARBA00023180"/>
    </source>
</evidence>
<dbReference type="InterPro" id="IPR032675">
    <property type="entry name" value="LRR_dom_sf"/>
</dbReference>
<dbReference type="Gene3D" id="3.30.200.20">
    <property type="entry name" value="Phosphorylase Kinase, domain 1"/>
    <property type="match status" value="1"/>
</dbReference>
<evidence type="ECO:0000256" key="3">
    <source>
        <dbReference type="ARBA" id="ARBA00012513"/>
    </source>
</evidence>
<keyword evidence="13" id="KW-0418">Kinase</keyword>
<keyword evidence="10 22" id="KW-0732">Signal</keyword>
<dbReference type="OrthoDB" id="676979at2759"/>
<evidence type="ECO:0000256" key="21">
    <source>
        <dbReference type="PROSITE-ProRule" id="PRU10141"/>
    </source>
</evidence>
<dbReference type="GO" id="GO:0099402">
    <property type="term" value="P:plant organ development"/>
    <property type="evidence" value="ECO:0007669"/>
    <property type="project" value="UniProtKB-ARBA"/>
</dbReference>
<dbReference type="EC" id="2.7.11.1" evidence="3"/>
<evidence type="ECO:0000313" key="25">
    <source>
        <dbReference type="EnsemblPlants" id="KQJ96142"/>
    </source>
</evidence>
<dbReference type="Gene3D" id="3.80.10.10">
    <property type="entry name" value="Ribonuclease Inhibitor"/>
    <property type="match status" value="4"/>
</dbReference>
<feature type="chain" id="PRO_5033237696" description="non-specific serine/threonine protein kinase" evidence="22">
    <location>
        <begin position="23"/>
        <end position="922"/>
    </location>
</feature>
<evidence type="ECO:0000256" key="16">
    <source>
        <dbReference type="ARBA" id="ARBA00023136"/>
    </source>
</evidence>
<evidence type="ECO:0000256" key="12">
    <source>
        <dbReference type="ARBA" id="ARBA00022741"/>
    </source>
</evidence>
<dbReference type="InterPro" id="IPR051716">
    <property type="entry name" value="Plant_RL_S/T_kinase"/>
</dbReference>